<dbReference type="Proteomes" id="UP000326757">
    <property type="component" value="Unassembled WGS sequence"/>
</dbReference>
<evidence type="ECO:0000256" key="2">
    <source>
        <dbReference type="SAM" id="MobiDB-lite"/>
    </source>
</evidence>
<protein>
    <recommendedName>
        <fullName evidence="1">Nonsense-mediated mRNA decay factor</fullName>
    </recommendedName>
</protein>
<comment type="function">
    <text evidence="1">Plays a role in nonsense-mediated mRNA decay.</text>
</comment>
<dbReference type="InterPro" id="IPR018834">
    <property type="entry name" value="DNA/RNA-bd_Est1-type"/>
</dbReference>
<feature type="region of interest" description="Disordered" evidence="2">
    <location>
        <begin position="558"/>
        <end position="592"/>
    </location>
</feature>
<keyword evidence="1" id="KW-0866">Nonsense-mediated mRNA decay</keyword>
<gene>
    <name evidence="5" type="ORF">EYC80_000474</name>
</gene>
<keyword evidence="1" id="KW-0539">Nucleus</keyword>
<dbReference type="InterPro" id="IPR011990">
    <property type="entry name" value="TPR-like_helical_dom_sf"/>
</dbReference>
<evidence type="ECO:0000256" key="1">
    <source>
        <dbReference type="RuleBase" id="RU369098"/>
    </source>
</evidence>
<reference evidence="5 6" key="1">
    <citation type="submission" date="2019-06" db="EMBL/GenBank/DDBJ databases">
        <title>Genome Sequence of the Brown Rot Fungal Pathogen Monilinia laxa.</title>
        <authorList>
            <person name="De Miccolis Angelini R.M."/>
            <person name="Landi L."/>
            <person name="Abate D."/>
            <person name="Pollastro S."/>
            <person name="Romanazzi G."/>
            <person name="Faretra F."/>
        </authorList>
    </citation>
    <scope>NUCLEOTIDE SEQUENCE [LARGE SCALE GENOMIC DNA]</scope>
    <source>
        <strain evidence="5 6">Mlax316</strain>
    </source>
</reference>
<accession>A0A5N6KAW6</accession>
<dbReference type="Pfam" id="PF10373">
    <property type="entry name" value="EST1_DNA_bind"/>
    <property type="match status" value="1"/>
</dbReference>
<evidence type="ECO:0000259" key="3">
    <source>
        <dbReference type="Pfam" id="PF10373"/>
    </source>
</evidence>
<dbReference type="PANTHER" id="PTHR15696:SF36">
    <property type="entry name" value="NONSENSE-MEDIATED MRNA DECAY FACTOR"/>
    <property type="match status" value="1"/>
</dbReference>
<dbReference type="AlphaFoldDB" id="A0A5N6KAW6"/>
<dbReference type="SUPFAM" id="SSF48452">
    <property type="entry name" value="TPR-like"/>
    <property type="match status" value="1"/>
</dbReference>
<comment type="caution">
    <text evidence="5">The sequence shown here is derived from an EMBL/GenBank/DDBJ whole genome shotgun (WGS) entry which is preliminary data.</text>
</comment>
<dbReference type="GO" id="GO:0000184">
    <property type="term" value="P:nuclear-transcribed mRNA catabolic process, nonsense-mediated decay"/>
    <property type="evidence" value="ECO:0007669"/>
    <property type="project" value="UniProtKB-KW"/>
</dbReference>
<name>A0A5N6KAW6_MONLA</name>
<comment type="subcellular location">
    <subcellularLocation>
        <location evidence="1">Nucleus</location>
    </subcellularLocation>
</comment>
<proteinExistence type="predicted"/>
<dbReference type="InterPro" id="IPR019458">
    <property type="entry name" value="Est1-like_N"/>
</dbReference>
<feature type="compositionally biased region" description="Low complexity" evidence="2">
    <location>
        <begin position="563"/>
        <end position="576"/>
    </location>
</feature>
<evidence type="ECO:0000259" key="4">
    <source>
        <dbReference type="Pfam" id="PF10374"/>
    </source>
</evidence>
<evidence type="ECO:0000313" key="6">
    <source>
        <dbReference type="Proteomes" id="UP000326757"/>
    </source>
</evidence>
<feature type="domain" description="DNA/RNA-binding" evidence="3">
    <location>
        <begin position="189"/>
        <end position="484"/>
    </location>
</feature>
<dbReference type="OrthoDB" id="69928at2759"/>
<keyword evidence="6" id="KW-1185">Reference proteome</keyword>
<organism evidence="5 6">
    <name type="scientific">Monilinia laxa</name>
    <name type="common">Brown rot fungus</name>
    <name type="synonym">Sclerotinia laxa</name>
    <dbReference type="NCBI Taxonomy" id="61186"/>
    <lineage>
        <taxon>Eukaryota</taxon>
        <taxon>Fungi</taxon>
        <taxon>Dikarya</taxon>
        <taxon>Ascomycota</taxon>
        <taxon>Pezizomycotina</taxon>
        <taxon>Leotiomycetes</taxon>
        <taxon>Helotiales</taxon>
        <taxon>Sclerotiniaceae</taxon>
        <taxon>Monilinia</taxon>
    </lineage>
</organism>
<evidence type="ECO:0000313" key="5">
    <source>
        <dbReference type="EMBL" id="KAB8300271.1"/>
    </source>
</evidence>
<dbReference type="Gene3D" id="1.25.40.10">
    <property type="entry name" value="Tetratricopeptide repeat domain"/>
    <property type="match status" value="1"/>
</dbReference>
<sequence>MDKSSIQQKWLVAQKIEKELQSQLNKDSPTFEDIEHLLTQLRIACEAAIFADFEYATKERVQHRLWDSHSLINTRYRKFVAHYRSADQKRRAVERRKLEKHYVDFLKTSQYFYKGYIQRVASHFGPLPALQRIANRLSLSPLSVDKPIKAGRTLENLLKLSCHFTLLRLGDLSRYRNDLRTKDRSWEPALGYYYLAEALYPDSGNAHNQMAVIALADGSHLDALYHLLRAVAVEEPHTLARGNLAIEYKKISTTWEKERQSRRRPAPVESALVIWFVRLQARFYKGVEFSTQGELENEVLGQLASALKDQSFEETLNKLVLINMAANYLATQRLTEAEGGVTDDLKKSLYFLLGFNLQVFCILLQALISELADAAEAENLESLTATDGSGDSFEKLSPVAIRVLPAIRQYFAWVISQRLLLVGLANGVDSESTGPLVGHIQRMWKTAADALTALVSFFPVISLPYLPYMLPEDEQTVGFKPLRDPPHGLEEYSLYNKDDGSLKAFISDGIMRQPESENYARVRDILRAGMALHFEKPCPILMNDDNRFVYGFESSASPISDNSTMPSQPTKPTSTTQNYKNSSGENAVASDSLGIMDTEMNRMVDDLLEPASLAPSDDTSYGMNSSIANAIFPPIGSERTRLSRLSTGNQITPTKAFPSLPGIWGSPFTPKPNELRPISPEKISSSVGFPSMNYSTNKDKLAAAAALDSMTGMQRRVSNGVATNARRQLSSFETSKPINQILQESLAKQFEPMSLASSGFSSNSSIYANNSPPKAYYGRTLDRPSLSGHDSTVYPGASDFERNTMLQSSFWNASQTNNDSYKHTPPARQGRQALISKKFLLLRSRGPYQESLAESISALLIVEDRKVNASCTTSFRL</sequence>
<dbReference type="GO" id="GO:0005634">
    <property type="term" value="C:nucleus"/>
    <property type="evidence" value="ECO:0007669"/>
    <property type="project" value="UniProtKB-SubCell"/>
</dbReference>
<dbReference type="InterPro" id="IPR045153">
    <property type="entry name" value="Est1/Ebs1-like"/>
</dbReference>
<dbReference type="EMBL" id="VIGI01000005">
    <property type="protein sequence ID" value="KAB8300271.1"/>
    <property type="molecule type" value="Genomic_DNA"/>
</dbReference>
<feature type="domain" description="Telomerase activating protein Est1-like N-terminal" evidence="4">
    <location>
        <begin position="61"/>
        <end position="179"/>
    </location>
</feature>
<dbReference type="Pfam" id="PF10374">
    <property type="entry name" value="EST1"/>
    <property type="match status" value="1"/>
</dbReference>
<dbReference type="PANTHER" id="PTHR15696">
    <property type="entry name" value="SMG-7 SUPPRESSOR WITH MORPHOLOGICAL EFFECT ON GENITALIA PROTEIN 7"/>
    <property type="match status" value="1"/>
</dbReference>